<reference evidence="3" key="1">
    <citation type="submission" date="2017-05" db="EMBL/GenBank/DDBJ databases">
        <title>Streptomyces olivochromogenes NBRC 3561 whole genome shotgun sequence.</title>
        <authorList>
            <person name="Dohra H."/>
            <person name="Kodani S."/>
        </authorList>
    </citation>
    <scope>NUCLEOTIDE SEQUENCE [LARGE SCALE GENOMIC DNA]</scope>
    <source>
        <strain evidence="3">NBRC 3561</strain>
    </source>
</reference>
<feature type="compositionally biased region" description="Basic and acidic residues" evidence="1">
    <location>
        <begin position="163"/>
        <end position="173"/>
    </location>
</feature>
<gene>
    <name evidence="2" type="ORF">SO3561_10253</name>
</gene>
<evidence type="ECO:0000313" key="3">
    <source>
        <dbReference type="Proteomes" id="UP000217446"/>
    </source>
</evidence>
<comment type="caution">
    <text evidence="2">The sequence shown here is derived from an EMBL/GenBank/DDBJ whole genome shotgun (WGS) entry which is preliminary data.</text>
</comment>
<evidence type="ECO:0000313" key="2">
    <source>
        <dbReference type="EMBL" id="GAX58678.1"/>
    </source>
</evidence>
<feature type="region of interest" description="Disordered" evidence="1">
    <location>
        <begin position="140"/>
        <end position="239"/>
    </location>
</feature>
<organism evidence="2 3">
    <name type="scientific">Streptomyces olivochromogenes</name>
    <dbReference type="NCBI Taxonomy" id="1963"/>
    <lineage>
        <taxon>Bacteria</taxon>
        <taxon>Bacillati</taxon>
        <taxon>Actinomycetota</taxon>
        <taxon>Actinomycetes</taxon>
        <taxon>Kitasatosporales</taxon>
        <taxon>Streptomycetaceae</taxon>
        <taxon>Streptomyces</taxon>
    </lineage>
</organism>
<proteinExistence type="predicted"/>
<dbReference type="EMBL" id="BDQI01000061">
    <property type="protein sequence ID" value="GAX58678.1"/>
    <property type="molecule type" value="Genomic_DNA"/>
</dbReference>
<name>A0A286PGJ9_STROL</name>
<evidence type="ECO:0000256" key="1">
    <source>
        <dbReference type="SAM" id="MobiDB-lite"/>
    </source>
</evidence>
<sequence>MRSGGPTLVRRRRVPRRQFGPCFSVPPAARSFVVSLNDRGPAGHRCPELVASHPKSGWWSSPCVRLPPGTVLAGNRAAGAAGRQVSNGRSRHLYERPDGRACRHALDGRACRHAGVPRLGLRFVRQVVVLARPRGTGLHACGGREPSARVPVERGVGSLGRRGPREGVAEHSRVQNRPRRTLGPGTAPSHGHCRPAACRRTDGGASACSWVTPRRRARTDRRSPSRPTGASSDSVRRPREQCDWCRLLEG</sequence>
<keyword evidence="3" id="KW-1185">Reference proteome</keyword>
<accession>A0A286PGJ9</accession>
<dbReference type="Proteomes" id="UP000217446">
    <property type="component" value="Unassembled WGS sequence"/>
</dbReference>
<protein>
    <submittedName>
        <fullName evidence="2">Uncharacterized protein</fullName>
    </submittedName>
</protein>
<dbReference type="AlphaFoldDB" id="A0A286PGJ9"/>